<dbReference type="EMBL" id="JAWCUD010000001">
    <property type="protein sequence ID" value="MDU0200557.1"/>
    <property type="molecule type" value="Genomic_DNA"/>
</dbReference>
<reference evidence="1 2" key="1">
    <citation type="submission" date="2023-10" db="EMBL/GenBank/DDBJ databases">
        <title>Paenibacillus strain PFR10 Genome sequencing and assembly.</title>
        <authorList>
            <person name="Kim I."/>
        </authorList>
    </citation>
    <scope>NUCLEOTIDE SEQUENCE [LARGE SCALE GENOMIC DNA]</scope>
    <source>
        <strain evidence="1 2">PFR10</strain>
    </source>
</reference>
<gene>
    <name evidence="1" type="ORF">RQP52_05605</name>
</gene>
<dbReference type="RefSeq" id="WP_315949976.1">
    <property type="nucleotide sequence ID" value="NZ_JAWCUD010000001.1"/>
</dbReference>
<dbReference type="Gene3D" id="3.40.220.10">
    <property type="entry name" value="Leucine Aminopeptidase, subunit E, domain 1"/>
    <property type="match status" value="1"/>
</dbReference>
<name>A0ABU3R8I8_9BACL</name>
<sequence length="77" mass="8840">MNPERLLGECQMVWQSNSKQIADIYSQLNYGRSNVRYTDYEAFQKAIVELMHIAMTNRLPVALPHNIGWALLMVSGL</sequence>
<dbReference type="InterPro" id="IPR043472">
    <property type="entry name" value="Macro_dom-like"/>
</dbReference>
<dbReference type="SUPFAM" id="SSF52949">
    <property type="entry name" value="Macro domain-like"/>
    <property type="match status" value="1"/>
</dbReference>
<proteinExistence type="predicted"/>
<accession>A0ABU3R8I8</accession>
<protein>
    <submittedName>
        <fullName evidence="1">Uncharacterized protein</fullName>
    </submittedName>
</protein>
<organism evidence="1 2">
    <name type="scientific">Paenibacillus violae</name>
    <dbReference type="NCBI Taxonomy" id="3077234"/>
    <lineage>
        <taxon>Bacteria</taxon>
        <taxon>Bacillati</taxon>
        <taxon>Bacillota</taxon>
        <taxon>Bacilli</taxon>
        <taxon>Bacillales</taxon>
        <taxon>Paenibacillaceae</taxon>
        <taxon>Paenibacillus</taxon>
    </lineage>
</organism>
<keyword evidence="2" id="KW-1185">Reference proteome</keyword>
<evidence type="ECO:0000313" key="2">
    <source>
        <dbReference type="Proteomes" id="UP001260980"/>
    </source>
</evidence>
<dbReference type="Proteomes" id="UP001260980">
    <property type="component" value="Unassembled WGS sequence"/>
</dbReference>
<comment type="caution">
    <text evidence="1">The sequence shown here is derived from an EMBL/GenBank/DDBJ whole genome shotgun (WGS) entry which is preliminary data.</text>
</comment>
<evidence type="ECO:0000313" key="1">
    <source>
        <dbReference type="EMBL" id="MDU0200557.1"/>
    </source>
</evidence>